<proteinExistence type="predicted"/>
<sequence length="429" mass="46234">MQRRRFLGLSAAGAATAAMAPALTACSGGGPGGKTLTVIAAEYGDGKPENSSQKYWESVARTFMGDHKGVKVEVQVYSWTDVDKKVADLVAAGNAPDIAQIGAYADFAAAGKLISADQLLSVPTQADFITSIAKAGEVHRMQYGLPFVSSTRLLFYNKTLFEKAGILKAPESWAELQAAAVKLKAAQVKIPFGLPLGPEEAPAETMLWMLGNGGGYADKNGNYTIGRAENVEAFEWLRDELVGKELTGPGNPARTNRQELFDAFARGEVGMLHGHPSLMQQAEAKDVKYGMAPLPGRHGKAASTMGVADWVMAFKQTGHKKEVGLFLDFLYSTQTVLDFTGKYDLLPVTSTASEKMMKDDDATPRRKKLIPFLEQLKNAEFYPADKTSWAKVSKTVKEKIGSTVQKGADVQGILDEIQREAESTDGAAR</sequence>
<accession>A0ABN0YVR6</accession>
<dbReference type="InterPro" id="IPR050490">
    <property type="entry name" value="Bact_solute-bd_prot1"/>
</dbReference>
<dbReference type="RefSeq" id="WP_344025959.1">
    <property type="nucleotide sequence ID" value="NZ_BAAABX010000044.1"/>
</dbReference>
<organism evidence="2 3">
    <name type="scientific">Streptomyces luteireticuli</name>
    <dbReference type="NCBI Taxonomy" id="173858"/>
    <lineage>
        <taxon>Bacteria</taxon>
        <taxon>Bacillati</taxon>
        <taxon>Actinomycetota</taxon>
        <taxon>Actinomycetes</taxon>
        <taxon>Kitasatosporales</taxon>
        <taxon>Streptomycetaceae</taxon>
        <taxon>Streptomyces</taxon>
    </lineage>
</organism>
<comment type="caution">
    <text evidence="2">The sequence shown here is derived from an EMBL/GenBank/DDBJ whole genome shotgun (WGS) entry which is preliminary data.</text>
</comment>
<dbReference type="Proteomes" id="UP001500879">
    <property type="component" value="Unassembled WGS sequence"/>
</dbReference>
<keyword evidence="3" id="KW-1185">Reference proteome</keyword>
<evidence type="ECO:0000313" key="3">
    <source>
        <dbReference type="Proteomes" id="UP001500879"/>
    </source>
</evidence>
<gene>
    <name evidence="2" type="ORF">GCM10010357_38600</name>
</gene>
<dbReference type="CDD" id="cd13585">
    <property type="entry name" value="PBP2_TMBP_like"/>
    <property type="match status" value="1"/>
</dbReference>
<reference evidence="2 3" key="1">
    <citation type="journal article" date="2019" name="Int. J. Syst. Evol. Microbiol.">
        <title>The Global Catalogue of Microorganisms (GCM) 10K type strain sequencing project: providing services to taxonomists for standard genome sequencing and annotation.</title>
        <authorList>
            <consortium name="The Broad Institute Genomics Platform"/>
            <consortium name="The Broad Institute Genome Sequencing Center for Infectious Disease"/>
            <person name="Wu L."/>
            <person name="Ma J."/>
        </authorList>
    </citation>
    <scope>NUCLEOTIDE SEQUENCE [LARGE SCALE GENOMIC DNA]</scope>
    <source>
        <strain evidence="2 3">JCM 4788</strain>
    </source>
</reference>
<dbReference type="Pfam" id="PF01547">
    <property type="entry name" value="SBP_bac_1"/>
    <property type="match status" value="1"/>
</dbReference>
<evidence type="ECO:0000313" key="2">
    <source>
        <dbReference type="EMBL" id="GAA0413710.1"/>
    </source>
</evidence>
<dbReference type="EMBL" id="BAAABX010000044">
    <property type="protein sequence ID" value="GAA0413710.1"/>
    <property type="molecule type" value="Genomic_DNA"/>
</dbReference>
<feature type="chain" id="PRO_5046887771" evidence="1">
    <location>
        <begin position="25"/>
        <end position="429"/>
    </location>
</feature>
<dbReference type="PROSITE" id="PS51318">
    <property type="entry name" value="TAT"/>
    <property type="match status" value="1"/>
</dbReference>
<protein>
    <submittedName>
        <fullName evidence="2">Extracellular solute-binding protein</fullName>
    </submittedName>
</protein>
<dbReference type="Gene3D" id="3.40.190.10">
    <property type="entry name" value="Periplasmic binding protein-like II"/>
    <property type="match status" value="1"/>
</dbReference>
<dbReference type="PROSITE" id="PS51257">
    <property type="entry name" value="PROKAR_LIPOPROTEIN"/>
    <property type="match status" value="1"/>
</dbReference>
<keyword evidence="1" id="KW-0732">Signal</keyword>
<dbReference type="PANTHER" id="PTHR43649">
    <property type="entry name" value="ARABINOSE-BINDING PROTEIN-RELATED"/>
    <property type="match status" value="1"/>
</dbReference>
<name>A0ABN0YVR6_9ACTN</name>
<feature type="signal peptide" evidence="1">
    <location>
        <begin position="1"/>
        <end position="24"/>
    </location>
</feature>
<dbReference type="SUPFAM" id="SSF53850">
    <property type="entry name" value="Periplasmic binding protein-like II"/>
    <property type="match status" value="1"/>
</dbReference>
<evidence type="ECO:0000256" key="1">
    <source>
        <dbReference type="SAM" id="SignalP"/>
    </source>
</evidence>
<dbReference type="PANTHER" id="PTHR43649:SF30">
    <property type="entry name" value="ABC TRANSPORTER SUBSTRATE-BINDING PROTEIN"/>
    <property type="match status" value="1"/>
</dbReference>
<dbReference type="InterPro" id="IPR006059">
    <property type="entry name" value="SBP"/>
</dbReference>
<dbReference type="InterPro" id="IPR006311">
    <property type="entry name" value="TAT_signal"/>
</dbReference>